<sequence length="245" mass="27902">MIPFRWKNCFADVMTSKHDLTIQSYLDDVIVPALATLDAKVAELSASDWPGHEFAQADMKAMKSEAILAFGLSIQSIWERQLRVYLRGCANELRPEDPTAGQVDKANWRDLQKWFRKLRSIELNEFPSFALLDTLQHLGNVCRHGDGGSAVELHRRRPDLWPVSPLVRPILCERQIEPAAPPLAGSMEIPVTALSEFVAAIAAFWRDVEYIYNESIERKHESLEAHLVKQRAERTWLPQARDAAF</sequence>
<reference evidence="1 2" key="1">
    <citation type="journal article" date="2002" name="Int. J. Syst. Evol. Microbiol.">
        <title>Sphingopyxis witflariensis sp. nov., isolated from activated sludge.</title>
        <authorList>
            <person name="Kampfer P."/>
            <person name="Witzenberger R."/>
            <person name="Denner E.B."/>
            <person name="Busse H.J."/>
            <person name="Neef A."/>
        </authorList>
    </citation>
    <scope>NUCLEOTIDE SEQUENCE [LARGE SCALE GENOMIC DNA]</scope>
    <source>
        <strain evidence="1 2">DSM 14551</strain>
    </source>
</reference>
<dbReference type="EMBL" id="NISJ01000011">
    <property type="protein sequence ID" value="OWQ92906.1"/>
    <property type="molecule type" value="Genomic_DNA"/>
</dbReference>
<comment type="caution">
    <text evidence="1">The sequence shown here is derived from an EMBL/GenBank/DDBJ whole genome shotgun (WGS) entry which is preliminary data.</text>
</comment>
<dbReference type="OrthoDB" id="1354489at2"/>
<evidence type="ECO:0000313" key="2">
    <source>
        <dbReference type="Proteomes" id="UP000197097"/>
    </source>
</evidence>
<dbReference type="Proteomes" id="UP000197097">
    <property type="component" value="Unassembled WGS sequence"/>
</dbReference>
<evidence type="ECO:0000313" key="1">
    <source>
        <dbReference type="EMBL" id="OWQ92906.1"/>
    </source>
</evidence>
<gene>
    <name evidence="1" type="ORF">CDQ91_17315</name>
</gene>
<accession>A0A246JJT4</accession>
<keyword evidence="2" id="KW-1185">Reference proteome</keyword>
<dbReference type="AlphaFoldDB" id="A0A246JJT4"/>
<dbReference type="RefSeq" id="WP_088473960.1">
    <property type="nucleotide sequence ID" value="NZ_NISJ01000011.1"/>
</dbReference>
<protein>
    <submittedName>
        <fullName evidence="1">Uncharacterized protein</fullName>
    </submittedName>
</protein>
<organism evidence="1 2">
    <name type="scientific">Sphingopyxis witflariensis</name>
    <dbReference type="NCBI Taxonomy" id="173675"/>
    <lineage>
        <taxon>Bacteria</taxon>
        <taxon>Pseudomonadati</taxon>
        <taxon>Pseudomonadota</taxon>
        <taxon>Alphaproteobacteria</taxon>
        <taxon>Sphingomonadales</taxon>
        <taxon>Sphingomonadaceae</taxon>
        <taxon>Sphingopyxis</taxon>
    </lineage>
</organism>
<name>A0A246JJT4_9SPHN</name>
<proteinExistence type="predicted"/>